<evidence type="ECO:0000256" key="2">
    <source>
        <dbReference type="ARBA" id="ARBA00005808"/>
    </source>
</evidence>
<feature type="transmembrane region" description="Helical" evidence="7">
    <location>
        <begin position="323"/>
        <end position="341"/>
    </location>
</feature>
<feature type="transmembrane region" description="Helical" evidence="7">
    <location>
        <begin position="247"/>
        <end position="270"/>
    </location>
</feature>
<feature type="transmembrane region" description="Helical" evidence="7">
    <location>
        <begin position="290"/>
        <end position="311"/>
    </location>
</feature>
<comment type="subcellular location">
    <subcellularLocation>
        <location evidence="1">Apical cell membrane</location>
        <topology evidence="1">Multi-pass membrane protein</topology>
    </subcellularLocation>
</comment>
<evidence type="ECO:0000313" key="9">
    <source>
        <dbReference type="Proteomes" id="UP000245119"/>
    </source>
</evidence>
<dbReference type="EMBL" id="PZQS01000012">
    <property type="protein sequence ID" value="PVD20718.1"/>
    <property type="molecule type" value="Genomic_DNA"/>
</dbReference>
<comment type="similarity">
    <text evidence="2">Belongs to the SLC34A transporter family.</text>
</comment>
<dbReference type="Pfam" id="PF02690">
    <property type="entry name" value="Na_Pi_cotrans"/>
    <property type="match status" value="2"/>
</dbReference>
<proteinExistence type="inferred from homology"/>
<gene>
    <name evidence="8" type="ORF">C0Q70_18877</name>
</gene>
<evidence type="ECO:0000256" key="1">
    <source>
        <dbReference type="ARBA" id="ARBA00004424"/>
    </source>
</evidence>
<feature type="transmembrane region" description="Helical" evidence="7">
    <location>
        <begin position="24"/>
        <end position="44"/>
    </location>
</feature>
<dbReference type="GO" id="GO:0005436">
    <property type="term" value="F:sodium:phosphate symporter activity"/>
    <property type="evidence" value="ECO:0007669"/>
    <property type="project" value="InterPro"/>
</dbReference>
<dbReference type="STRING" id="400727.A0A2T7NHU9"/>
<dbReference type="NCBIfam" id="TIGR01013">
    <property type="entry name" value="2a58"/>
    <property type="match status" value="1"/>
</dbReference>
<evidence type="ECO:0000256" key="7">
    <source>
        <dbReference type="SAM" id="Phobius"/>
    </source>
</evidence>
<evidence type="ECO:0000256" key="4">
    <source>
        <dbReference type="ARBA" id="ARBA00022692"/>
    </source>
</evidence>
<feature type="transmembrane region" description="Helical" evidence="7">
    <location>
        <begin position="64"/>
        <end position="87"/>
    </location>
</feature>
<protein>
    <recommendedName>
        <fullName evidence="10">Sodium-dependent phosphate transport protein 2B</fullName>
    </recommendedName>
</protein>
<organism evidence="8 9">
    <name type="scientific">Pomacea canaliculata</name>
    <name type="common">Golden apple snail</name>
    <dbReference type="NCBI Taxonomy" id="400727"/>
    <lineage>
        <taxon>Eukaryota</taxon>
        <taxon>Metazoa</taxon>
        <taxon>Spiralia</taxon>
        <taxon>Lophotrochozoa</taxon>
        <taxon>Mollusca</taxon>
        <taxon>Gastropoda</taxon>
        <taxon>Caenogastropoda</taxon>
        <taxon>Architaenioglossa</taxon>
        <taxon>Ampullarioidea</taxon>
        <taxon>Ampullariidae</taxon>
        <taxon>Pomacea</taxon>
    </lineage>
</organism>
<dbReference type="OrthoDB" id="76259at2759"/>
<dbReference type="AlphaFoldDB" id="A0A2T7NHU9"/>
<evidence type="ECO:0000256" key="6">
    <source>
        <dbReference type="ARBA" id="ARBA00023136"/>
    </source>
</evidence>
<dbReference type="GO" id="GO:0044341">
    <property type="term" value="P:sodium-dependent phosphate transport"/>
    <property type="evidence" value="ECO:0007669"/>
    <property type="project" value="InterPro"/>
</dbReference>
<keyword evidence="5 7" id="KW-1133">Transmembrane helix</keyword>
<dbReference type="PANTHER" id="PTHR10010">
    <property type="entry name" value="SOLUTE CARRIER FAMILY 34 SODIUM PHOSPHATE , MEMBER 2-RELATED"/>
    <property type="match status" value="1"/>
</dbReference>
<dbReference type="PANTHER" id="PTHR10010:SF46">
    <property type="entry name" value="SODIUM-DEPENDENT PHOSPHATE TRANSPORT PROTEIN 2B"/>
    <property type="match status" value="1"/>
</dbReference>
<feature type="transmembrane region" description="Helical" evidence="7">
    <location>
        <begin position="391"/>
        <end position="412"/>
    </location>
</feature>
<keyword evidence="6 7" id="KW-0472">Membrane</keyword>
<dbReference type="Proteomes" id="UP000245119">
    <property type="component" value="Linkage Group LG12"/>
</dbReference>
<feature type="transmembrane region" description="Helical" evidence="7">
    <location>
        <begin position="99"/>
        <end position="120"/>
    </location>
</feature>
<keyword evidence="4 7" id="KW-0812">Transmembrane</keyword>
<name>A0A2T7NHU9_POMCA</name>
<sequence>MKRILTTDVVVAGKAAGEAMTNTVLFSNPIAGLMLGILCTVLVQSSSTSTSIMVSMVSSDILDVRLAIFMIMGANIGTTVTNTIVALGQAGDRGDFRRAFAAATVHDMFNWLSVLVLLPLEWASGYLFHLTKAIVGSMELSSGAEEQQFLKVITQPLTDRVVKLSSSKIRDIAKGIAVNGSLISEGEHIFNNWSGSDEAAGGILLAASLVLLCVCLILVVKLLSTLLRGTIAKILRRIVNYSFAEPFDTLIGFVFMAVGAGLTILVQSSSVFTSALTPLVGMGAIHVDKMYTLTLGSNIGTTITGILAALASSPSGFRNSFQVALCHLFFNISGIVLWYPVPFMRRTPLKMAKYLGDTVFIYRWFSGVYLVAMFFILPLAVFGLSLAGWELLLGVGAPIILLIVFVVIVNLIRSWKPHVLPARLQSWEALPLPLRSLQPYDRLFQACMCCKKDTDKPKDSTKL</sequence>
<dbReference type="GO" id="GO:0016324">
    <property type="term" value="C:apical plasma membrane"/>
    <property type="evidence" value="ECO:0007669"/>
    <property type="project" value="UniProtKB-SubCell"/>
</dbReference>
<feature type="transmembrane region" description="Helical" evidence="7">
    <location>
        <begin position="203"/>
        <end position="227"/>
    </location>
</feature>
<keyword evidence="3" id="KW-1003">Cell membrane</keyword>
<evidence type="ECO:0000256" key="3">
    <source>
        <dbReference type="ARBA" id="ARBA00022475"/>
    </source>
</evidence>
<feature type="transmembrane region" description="Helical" evidence="7">
    <location>
        <begin position="361"/>
        <end position="384"/>
    </location>
</feature>
<evidence type="ECO:0000256" key="5">
    <source>
        <dbReference type="ARBA" id="ARBA00022989"/>
    </source>
</evidence>
<accession>A0A2T7NHU9</accession>
<reference evidence="8 9" key="1">
    <citation type="submission" date="2018-04" db="EMBL/GenBank/DDBJ databases">
        <title>The genome of golden apple snail Pomacea canaliculata provides insight into stress tolerance and invasive adaptation.</title>
        <authorList>
            <person name="Liu C."/>
            <person name="Liu B."/>
            <person name="Ren Y."/>
            <person name="Zhang Y."/>
            <person name="Wang H."/>
            <person name="Li S."/>
            <person name="Jiang F."/>
            <person name="Yin L."/>
            <person name="Zhang G."/>
            <person name="Qian W."/>
            <person name="Fan W."/>
        </authorList>
    </citation>
    <scope>NUCLEOTIDE SEQUENCE [LARGE SCALE GENOMIC DNA]</scope>
    <source>
        <strain evidence="8">SZHN2017</strain>
        <tissue evidence="8">Muscle</tissue>
    </source>
</reference>
<dbReference type="InterPro" id="IPR003841">
    <property type="entry name" value="Na/Pi_transpt"/>
</dbReference>
<evidence type="ECO:0008006" key="10">
    <source>
        <dbReference type="Google" id="ProtNLM"/>
    </source>
</evidence>
<evidence type="ECO:0000313" key="8">
    <source>
        <dbReference type="EMBL" id="PVD20718.1"/>
    </source>
</evidence>
<comment type="caution">
    <text evidence="8">The sequence shown here is derived from an EMBL/GenBank/DDBJ whole genome shotgun (WGS) entry which is preliminary data.</text>
</comment>
<keyword evidence="9" id="KW-1185">Reference proteome</keyword>